<comment type="similarity">
    <text evidence="17">Belongs to the major facilitator superfamily. Allantoate permease family.</text>
</comment>
<evidence type="ECO:0000256" key="13">
    <source>
        <dbReference type="ARBA" id="ARBA00023136"/>
    </source>
</evidence>
<evidence type="ECO:0000256" key="6">
    <source>
        <dbReference type="ARBA" id="ARBA00013093"/>
    </source>
</evidence>
<feature type="region of interest" description="Disordered" evidence="20">
    <location>
        <begin position="331"/>
        <end position="355"/>
    </location>
</feature>
<comment type="pathway">
    <text evidence="15">Carbohydrate biosynthesis.</text>
</comment>
<dbReference type="InterPro" id="IPR028343">
    <property type="entry name" value="FBPtase"/>
</dbReference>
<feature type="region of interest" description="Disordered" evidence="20">
    <location>
        <begin position="388"/>
        <end position="409"/>
    </location>
</feature>
<dbReference type="GO" id="GO:0005829">
    <property type="term" value="C:cytosol"/>
    <property type="evidence" value="ECO:0007669"/>
    <property type="project" value="TreeGrafter"/>
</dbReference>
<evidence type="ECO:0000256" key="12">
    <source>
        <dbReference type="ARBA" id="ARBA00022989"/>
    </source>
</evidence>
<dbReference type="PANTHER" id="PTHR11556">
    <property type="entry name" value="FRUCTOSE-1,6-BISPHOSPHATASE-RELATED"/>
    <property type="match status" value="1"/>
</dbReference>
<dbReference type="Pfam" id="PF07690">
    <property type="entry name" value="MFS_1"/>
    <property type="match status" value="1"/>
</dbReference>
<feature type="compositionally biased region" description="Basic and acidic residues" evidence="20">
    <location>
        <begin position="388"/>
        <end position="399"/>
    </location>
</feature>
<keyword evidence="12 21" id="KW-1133">Transmembrane helix</keyword>
<evidence type="ECO:0000256" key="1">
    <source>
        <dbReference type="ARBA" id="ARBA00001273"/>
    </source>
</evidence>
<protein>
    <recommendedName>
        <fullName evidence="18">Fructose-1,6-bisphosphatase</fullName>
        <ecNumber evidence="6">3.1.3.11</ecNumber>
    </recommendedName>
    <alternativeName>
        <fullName evidence="16">D-fructose-1,6-bisphosphate 1-phosphohydrolase</fullName>
    </alternativeName>
</protein>
<dbReference type="Pfam" id="PF00316">
    <property type="entry name" value="FBPase"/>
    <property type="match status" value="1"/>
</dbReference>
<feature type="transmembrane region" description="Helical" evidence="21">
    <location>
        <begin position="598"/>
        <end position="619"/>
    </location>
</feature>
<dbReference type="EMBL" id="LACB01000158">
    <property type="protein sequence ID" value="KAJ9487471.1"/>
    <property type="molecule type" value="Genomic_DNA"/>
</dbReference>
<dbReference type="GO" id="GO:0046872">
    <property type="term" value="F:metal ion binding"/>
    <property type="evidence" value="ECO:0007669"/>
    <property type="project" value="UniProtKB-KW"/>
</dbReference>
<evidence type="ECO:0000256" key="4">
    <source>
        <dbReference type="ARBA" id="ARBA00010941"/>
    </source>
</evidence>
<feature type="transmembrane region" description="Helical" evidence="21">
    <location>
        <begin position="528"/>
        <end position="551"/>
    </location>
</feature>
<keyword evidence="13 21" id="KW-0472">Membrane</keyword>
<sequence length="812" mass="89610">MATAPPVGAENINTDIVTLSRFFTEEQIKYPEASGDFTLLCHALQFSFKSIAYYIRRASLINLTGLAGSSNITGDDQKKLDVIGNDIFISAMRGSGKCRIIVSEEEEEVIRFDEHPDARYAVVCDPIDGSSNLDAGVSVGTIFGIFQLPDEVLGPNKTVGPEDLLHPGTSLVASGFTMYGASAQLVITMRGGGVNGFTLENSLGEFILTHPNMKLPPARSIYSVNEGNSQYWDEWCNAYFHSLKYPENGGKPYSARYIGSMVADAYRTLLYGGIFAYPADSKSPKGKLRILYECAPMAMVFENAGGLAVNSRMERLMEVVPEHIHDKSGVFLGSKDEVQKPKAPKREREKKKQSQITDGWCHFPIPLQASVVLRGGYSIMSSLPIEKAPRTVEADENPTKPENPAGSEPARQKWYEWFAPTDTPAERRLILKLDGLIIVFVFLAHWAKVLDSSATSTAYVSGMKEDLKLYGNQLNYLQTVYMVGFITMQIPLTLLMTRCPVNYFLPAADLFWGVFTLAQYRANNVTQLYALRFFVGALGGFFFPAVQWYLGSWYKRSELSRRGAIFFIASQVGSMSSGYIQAGAYARLDGRYGIEGWRWLYIICFACTIPIAFLGLCVLPSTPDKCNSRFSVDEVRLAQERMASENREARQPFTKSRVFLILKGWRLWVLVAFAFFFSQADGVSSNSGLPIWLKEEGYSVESINTITTVSPAVTIVASVICGVISDVYDAKASLIAATAVLNIFACIVLAIWNVPVGLKFFAFFLSGTADGIAAIIYAWANEICAHSAEERAIVISAMNTIGNTFGAWVPLL</sequence>
<gene>
    <name evidence="23" type="ORF">VN97_g5831</name>
</gene>
<dbReference type="SUPFAM" id="SSF103473">
    <property type="entry name" value="MFS general substrate transporter"/>
    <property type="match status" value="1"/>
</dbReference>
<dbReference type="Gene3D" id="3.30.540.10">
    <property type="entry name" value="Fructose-1,6-Bisphosphatase, subunit A, domain 1"/>
    <property type="match status" value="1"/>
</dbReference>
<evidence type="ECO:0000313" key="23">
    <source>
        <dbReference type="EMBL" id="KAJ9487471.1"/>
    </source>
</evidence>
<feature type="transmembrane region" description="Helical" evidence="21">
    <location>
        <begin position="703"/>
        <end position="725"/>
    </location>
</feature>
<dbReference type="PANTHER" id="PTHR11556:SF1">
    <property type="entry name" value="FRUCTOSE-BISPHOSPHATASE"/>
    <property type="match status" value="1"/>
</dbReference>
<reference evidence="23" key="1">
    <citation type="submission" date="2015-06" db="EMBL/GenBank/DDBJ databases">
        <authorList>
            <person name="Nguyen H."/>
        </authorList>
    </citation>
    <scope>NUCLEOTIDE SEQUENCE</scope>
    <source>
        <strain evidence="23">DAOM 180753</strain>
    </source>
</reference>
<evidence type="ECO:0000256" key="9">
    <source>
        <dbReference type="ARBA" id="ARBA00022723"/>
    </source>
</evidence>
<dbReference type="InterPro" id="IPR036259">
    <property type="entry name" value="MFS_trans_sf"/>
</dbReference>
<evidence type="ECO:0000256" key="8">
    <source>
        <dbReference type="ARBA" id="ARBA00022692"/>
    </source>
</evidence>
<evidence type="ECO:0000256" key="21">
    <source>
        <dbReference type="SAM" id="Phobius"/>
    </source>
</evidence>
<accession>A0AAI9THU0</accession>
<comment type="subcellular location">
    <subcellularLocation>
        <location evidence="3">Membrane</location>
        <topology evidence="3">Multi-pass membrane protein</topology>
    </subcellularLocation>
</comment>
<organism evidence="23 24">
    <name type="scientific">Penicillium thymicola</name>
    <dbReference type="NCBI Taxonomy" id="293382"/>
    <lineage>
        <taxon>Eukaryota</taxon>
        <taxon>Fungi</taxon>
        <taxon>Dikarya</taxon>
        <taxon>Ascomycota</taxon>
        <taxon>Pezizomycotina</taxon>
        <taxon>Eurotiomycetes</taxon>
        <taxon>Eurotiomycetidae</taxon>
        <taxon>Eurotiales</taxon>
        <taxon>Aspergillaceae</taxon>
        <taxon>Penicillium</taxon>
    </lineage>
</organism>
<comment type="caution">
    <text evidence="23">The sequence shown here is derived from an EMBL/GenBank/DDBJ whole genome shotgun (WGS) entry which is preliminary data.</text>
</comment>
<dbReference type="HAMAP" id="MF_01855">
    <property type="entry name" value="FBPase_class1"/>
    <property type="match status" value="1"/>
</dbReference>
<evidence type="ECO:0000256" key="11">
    <source>
        <dbReference type="ARBA" id="ARBA00022842"/>
    </source>
</evidence>
<evidence type="ECO:0000313" key="24">
    <source>
        <dbReference type="Proteomes" id="UP001227192"/>
    </source>
</evidence>
<feature type="transmembrane region" description="Helical" evidence="21">
    <location>
        <begin position="760"/>
        <end position="780"/>
    </location>
</feature>
<keyword evidence="9" id="KW-0479">Metal-binding</keyword>
<dbReference type="InterPro" id="IPR020548">
    <property type="entry name" value="Fructose_bisphosphatase_AS"/>
</dbReference>
<evidence type="ECO:0000256" key="10">
    <source>
        <dbReference type="ARBA" id="ARBA00022801"/>
    </source>
</evidence>
<dbReference type="GO" id="GO:0030388">
    <property type="term" value="P:fructose 1,6-bisphosphate metabolic process"/>
    <property type="evidence" value="ECO:0007669"/>
    <property type="project" value="TreeGrafter"/>
</dbReference>
<feature type="transmembrane region" description="Helical" evidence="21">
    <location>
        <begin position="563"/>
        <end position="586"/>
    </location>
</feature>
<comment type="catalytic activity">
    <reaction evidence="1">
        <text>beta-D-fructose 1,6-bisphosphate + H2O = beta-D-fructose 6-phosphate + phosphate</text>
        <dbReference type="Rhea" id="RHEA:11064"/>
        <dbReference type="ChEBI" id="CHEBI:15377"/>
        <dbReference type="ChEBI" id="CHEBI:32966"/>
        <dbReference type="ChEBI" id="CHEBI:43474"/>
        <dbReference type="ChEBI" id="CHEBI:57634"/>
        <dbReference type="EC" id="3.1.3.11"/>
    </reaction>
</comment>
<evidence type="ECO:0000256" key="19">
    <source>
        <dbReference type="RuleBase" id="RU000508"/>
    </source>
</evidence>
<keyword evidence="7" id="KW-0813">Transport</keyword>
<comment type="cofactor">
    <cofactor evidence="2">
        <name>Mg(2+)</name>
        <dbReference type="ChEBI" id="CHEBI:18420"/>
    </cofactor>
</comment>
<evidence type="ECO:0000256" key="18">
    <source>
        <dbReference type="ARBA" id="ARBA00070480"/>
    </source>
</evidence>
<dbReference type="GO" id="GO:0016020">
    <property type="term" value="C:membrane"/>
    <property type="evidence" value="ECO:0007669"/>
    <property type="project" value="UniProtKB-SubCell"/>
</dbReference>
<dbReference type="EC" id="3.1.3.11" evidence="6"/>
<dbReference type="FunFam" id="1.20.1250.20:FF:000065">
    <property type="entry name" value="Putative MFS pantothenate transporter"/>
    <property type="match status" value="1"/>
</dbReference>
<comment type="subunit">
    <text evidence="5">Homotetramer.</text>
</comment>
<dbReference type="Pfam" id="PF18913">
    <property type="entry name" value="FBPase_C"/>
    <property type="match status" value="1"/>
</dbReference>
<reference evidence="23" key="2">
    <citation type="journal article" date="2016" name="Fungal Biol.">
        <title>Ochratoxin A production by Penicillium thymicola.</title>
        <authorList>
            <person name="Nguyen H.D.T."/>
            <person name="McMullin D.R."/>
            <person name="Ponomareva E."/>
            <person name="Riley R."/>
            <person name="Pomraning K.R."/>
            <person name="Baker S.E."/>
            <person name="Seifert K.A."/>
        </authorList>
    </citation>
    <scope>NUCLEOTIDE SEQUENCE</scope>
    <source>
        <strain evidence="23">DAOM 180753</strain>
    </source>
</reference>
<keyword evidence="14 19" id="KW-0119">Carbohydrate metabolism</keyword>
<comment type="similarity">
    <text evidence="4 19">Belongs to the FBPase class 1 family.</text>
</comment>
<dbReference type="Gene3D" id="1.20.1250.20">
    <property type="entry name" value="MFS general substrate transporter like domains"/>
    <property type="match status" value="2"/>
</dbReference>
<evidence type="ECO:0000256" key="17">
    <source>
        <dbReference type="ARBA" id="ARBA00037968"/>
    </source>
</evidence>
<dbReference type="PIRSF" id="PIRSF000904">
    <property type="entry name" value="FBPtase_SBPase"/>
    <property type="match status" value="1"/>
</dbReference>
<dbReference type="Gene3D" id="3.40.190.80">
    <property type="match status" value="1"/>
</dbReference>
<dbReference type="InterPro" id="IPR000146">
    <property type="entry name" value="FBPase_class-1"/>
</dbReference>
<feature type="transmembrane region" description="Helical" evidence="21">
    <location>
        <begin position="665"/>
        <end position="683"/>
    </location>
</feature>
<proteinExistence type="inferred from homology"/>
<dbReference type="SUPFAM" id="SSF56655">
    <property type="entry name" value="Carbohydrate phosphatase"/>
    <property type="match status" value="1"/>
</dbReference>
<dbReference type="GO" id="GO:0005986">
    <property type="term" value="P:sucrose biosynthetic process"/>
    <property type="evidence" value="ECO:0007669"/>
    <property type="project" value="TreeGrafter"/>
</dbReference>
<dbReference type="PRINTS" id="PR00115">
    <property type="entry name" value="F16BPHPHTASE"/>
</dbReference>
<evidence type="ECO:0000259" key="22">
    <source>
        <dbReference type="PROSITE" id="PS50850"/>
    </source>
</evidence>
<dbReference type="InterPro" id="IPR020846">
    <property type="entry name" value="MFS_dom"/>
</dbReference>
<feature type="transmembrane region" description="Helical" evidence="21">
    <location>
        <begin position="476"/>
        <end position="496"/>
    </location>
</feature>
<name>A0AAI9THU0_PENTH</name>
<dbReference type="InterPro" id="IPR044015">
    <property type="entry name" value="FBPase_C_dom"/>
</dbReference>
<dbReference type="PIRSF" id="PIRSF500210">
    <property type="entry name" value="FBPtase"/>
    <property type="match status" value="1"/>
</dbReference>
<dbReference type="AlphaFoldDB" id="A0AAI9THU0"/>
<dbReference type="GO" id="GO:0006094">
    <property type="term" value="P:gluconeogenesis"/>
    <property type="evidence" value="ECO:0007669"/>
    <property type="project" value="TreeGrafter"/>
</dbReference>
<dbReference type="GO" id="GO:0042132">
    <property type="term" value="F:fructose 1,6-bisphosphate 1-phosphatase activity"/>
    <property type="evidence" value="ECO:0007669"/>
    <property type="project" value="UniProtKB-EC"/>
</dbReference>
<evidence type="ECO:0000256" key="2">
    <source>
        <dbReference type="ARBA" id="ARBA00001946"/>
    </source>
</evidence>
<evidence type="ECO:0000256" key="5">
    <source>
        <dbReference type="ARBA" id="ARBA00011881"/>
    </source>
</evidence>
<evidence type="ECO:0000256" key="15">
    <source>
        <dbReference type="ARBA" id="ARBA00024331"/>
    </source>
</evidence>
<dbReference type="InterPro" id="IPR033391">
    <property type="entry name" value="FBPase_N"/>
</dbReference>
<dbReference type="Proteomes" id="UP001227192">
    <property type="component" value="Unassembled WGS sequence"/>
</dbReference>
<keyword evidence="24" id="KW-1185">Reference proteome</keyword>
<feature type="transmembrane region" description="Helical" evidence="21">
    <location>
        <begin position="792"/>
        <end position="811"/>
    </location>
</feature>
<dbReference type="FunFam" id="3.40.190.80:FF:000001">
    <property type="entry name" value="Fructose-1,6-bisphosphatase class 1"/>
    <property type="match status" value="1"/>
</dbReference>
<dbReference type="PROSITE" id="PS50850">
    <property type="entry name" value="MFS"/>
    <property type="match status" value="1"/>
</dbReference>
<feature type="transmembrane region" description="Helical" evidence="21">
    <location>
        <begin position="732"/>
        <end position="754"/>
    </location>
</feature>
<evidence type="ECO:0000256" key="3">
    <source>
        <dbReference type="ARBA" id="ARBA00004141"/>
    </source>
</evidence>
<keyword evidence="10 19" id="KW-0378">Hydrolase</keyword>
<dbReference type="FunFam" id="3.30.540.10:FF:000009">
    <property type="entry name" value="Fructose-1,6-bisphosphatase"/>
    <property type="match status" value="1"/>
</dbReference>
<dbReference type="PROSITE" id="PS00124">
    <property type="entry name" value="FBPASE"/>
    <property type="match status" value="1"/>
</dbReference>
<keyword evidence="11" id="KW-0460">Magnesium</keyword>
<dbReference type="CDD" id="cd00354">
    <property type="entry name" value="FBPase"/>
    <property type="match status" value="1"/>
</dbReference>
<evidence type="ECO:0000256" key="7">
    <source>
        <dbReference type="ARBA" id="ARBA00022448"/>
    </source>
</evidence>
<keyword evidence="8 21" id="KW-0812">Transmembrane</keyword>
<dbReference type="InterPro" id="IPR011701">
    <property type="entry name" value="MFS"/>
</dbReference>
<dbReference type="GO" id="GO:0006002">
    <property type="term" value="P:fructose 6-phosphate metabolic process"/>
    <property type="evidence" value="ECO:0007669"/>
    <property type="project" value="TreeGrafter"/>
</dbReference>
<dbReference type="GO" id="GO:0006000">
    <property type="term" value="P:fructose metabolic process"/>
    <property type="evidence" value="ECO:0007669"/>
    <property type="project" value="TreeGrafter"/>
</dbReference>
<evidence type="ECO:0000256" key="14">
    <source>
        <dbReference type="ARBA" id="ARBA00023277"/>
    </source>
</evidence>
<feature type="compositionally biased region" description="Basic and acidic residues" evidence="20">
    <location>
        <begin position="331"/>
        <end position="352"/>
    </location>
</feature>
<evidence type="ECO:0000256" key="20">
    <source>
        <dbReference type="SAM" id="MobiDB-lite"/>
    </source>
</evidence>
<dbReference type="GO" id="GO:0022857">
    <property type="term" value="F:transmembrane transporter activity"/>
    <property type="evidence" value="ECO:0007669"/>
    <property type="project" value="InterPro"/>
</dbReference>
<evidence type="ECO:0000256" key="16">
    <source>
        <dbReference type="ARBA" id="ARBA00032973"/>
    </source>
</evidence>
<feature type="transmembrane region" description="Helical" evidence="21">
    <location>
        <begin position="503"/>
        <end position="522"/>
    </location>
</feature>
<feature type="domain" description="Major facilitator superfamily (MFS) profile" evidence="22">
    <location>
        <begin position="437"/>
        <end position="812"/>
    </location>
</feature>